<sequence length="180" mass="20205">METNNSQKIEVSKQFSVPVEKLYQAWNDPQQLKQWWKPMGKDLKDVTNDLKEGGEVRYTFEDESLVIAGKYEEVKPNERLAYTWDWQFPNDAAKNAAYKLTIEFASKGSGSEIRVTQEDAQSEENLHPNENGWEKGLSDLESFLGGDQPQGSSGQQEQSNAAAHDEGYQGSPEQEKVGGG</sequence>
<comment type="similarity">
    <text evidence="1">Belongs to the AHA1 family.</text>
</comment>
<feature type="compositionally biased region" description="Basic and acidic residues" evidence="2">
    <location>
        <begin position="124"/>
        <end position="138"/>
    </location>
</feature>
<dbReference type="EMBL" id="BJYT01000019">
    <property type="protein sequence ID" value="GEO11304.1"/>
    <property type="molecule type" value="Genomic_DNA"/>
</dbReference>
<dbReference type="Pfam" id="PF08327">
    <property type="entry name" value="AHSA1"/>
    <property type="match status" value="1"/>
</dbReference>
<dbReference type="InterPro" id="IPR023393">
    <property type="entry name" value="START-like_dom_sf"/>
</dbReference>
<gene>
    <name evidence="4" type="ORF">SAE01_38000</name>
</gene>
<dbReference type="Gene3D" id="3.30.530.20">
    <property type="match status" value="1"/>
</dbReference>
<dbReference type="SUPFAM" id="SSF55961">
    <property type="entry name" value="Bet v1-like"/>
    <property type="match status" value="1"/>
</dbReference>
<protein>
    <recommendedName>
        <fullName evidence="3">Activator of Hsp90 ATPase homologue 1/2-like C-terminal domain-containing protein</fullName>
    </recommendedName>
</protein>
<comment type="caution">
    <text evidence="4">The sequence shown here is derived from an EMBL/GenBank/DDBJ whole genome shotgun (WGS) entry which is preliminary data.</text>
</comment>
<dbReference type="OrthoDB" id="384974at2"/>
<name>A0A512BH61_9BACT</name>
<evidence type="ECO:0000259" key="3">
    <source>
        <dbReference type="Pfam" id="PF08327"/>
    </source>
</evidence>
<dbReference type="AlphaFoldDB" id="A0A512BH61"/>
<evidence type="ECO:0000256" key="2">
    <source>
        <dbReference type="SAM" id="MobiDB-lite"/>
    </source>
</evidence>
<dbReference type="RefSeq" id="WP_147205416.1">
    <property type="nucleotide sequence ID" value="NZ_BJYT01000019.1"/>
</dbReference>
<dbReference type="Proteomes" id="UP000321513">
    <property type="component" value="Unassembled WGS sequence"/>
</dbReference>
<dbReference type="CDD" id="cd07814">
    <property type="entry name" value="SRPBCC_CalC_Aha1-like"/>
    <property type="match status" value="1"/>
</dbReference>
<organism evidence="4 5">
    <name type="scientific">Segetibacter aerophilus</name>
    <dbReference type="NCBI Taxonomy" id="670293"/>
    <lineage>
        <taxon>Bacteria</taxon>
        <taxon>Pseudomonadati</taxon>
        <taxon>Bacteroidota</taxon>
        <taxon>Chitinophagia</taxon>
        <taxon>Chitinophagales</taxon>
        <taxon>Chitinophagaceae</taxon>
        <taxon>Segetibacter</taxon>
    </lineage>
</organism>
<keyword evidence="5" id="KW-1185">Reference proteome</keyword>
<evidence type="ECO:0000256" key="1">
    <source>
        <dbReference type="ARBA" id="ARBA00006817"/>
    </source>
</evidence>
<accession>A0A512BH61</accession>
<evidence type="ECO:0000313" key="4">
    <source>
        <dbReference type="EMBL" id="GEO11304.1"/>
    </source>
</evidence>
<feature type="region of interest" description="Disordered" evidence="2">
    <location>
        <begin position="109"/>
        <end position="180"/>
    </location>
</feature>
<proteinExistence type="inferred from homology"/>
<feature type="compositionally biased region" description="Low complexity" evidence="2">
    <location>
        <begin position="145"/>
        <end position="159"/>
    </location>
</feature>
<feature type="domain" description="Activator of Hsp90 ATPase homologue 1/2-like C-terminal" evidence="3">
    <location>
        <begin position="17"/>
        <end position="144"/>
    </location>
</feature>
<evidence type="ECO:0000313" key="5">
    <source>
        <dbReference type="Proteomes" id="UP000321513"/>
    </source>
</evidence>
<dbReference type="InterPro" id="IPR013538">
    <property type="entry name" value="ASHA1/2-like_C"/>
</dbReference>
<reference evidence="4 5" key="1">
    <citation type="submission" date="2019-07" db="EMBL/GenBank/DDBJ databases">
        <title>Whole genome shotgun sequence of Segetibacter aerophilus NBRC 106135.</title>
        <authorList>
            <person name="Hosoyama A."/>
            <person name="Uohara A."/>
            <person name="Ohji S."/>
            <person name="Ichikawa N."/>
        </authorList>
    </citation>
    <scope>NUCLEOTIDE SEQUENCE [LARGE SCALE GENOMIC DNA]</scope>
    <source>
        <strain evidence="4 5">NBRC 106135</strain>
    </source>
</reference>
<feature type="compositionally biased region" description="Basic and acidic residues" evidence="2">
    <location>
        <begin position="163"/>
        <end position="180"/>
    </location>
</feature>